<reference evidence="4" key="1">
    <citation type="journal article" date="2019" name="Int. J. Syst. Evol. Microbiol.">
        <title>The Global Catalogue of Microorganisms (GCM) 10K type strain sequencing project: providing services to taxonomists for standard genome sequencing and annotation.</title>
        <authorList>
            <consortium name="The Broad Institute Genomics Platform"/>
            <consortium name="The Broad Institute Genome Sequencing Center for Infectious Disease"/>
            <person name="Wu L."/>
            <person name="Ma J."/>
        </authorList>
    </citation>
    <scope>NUCLEOTIDE SEQUENCE [LARGE SCALE GENOMIC DNA]</scope>
    <source>
        <strain evidence="4">CGMCC 1.15342</strain>
    </source>
</reference>
<dbReference type="Proteomes" id="UP000597338">
    <property type="component" value="Unassembled WGS sequence"/>
</dbReference>
<dbReference type="PANTHER" id="PTHR33295">
    <property type="entry name" value="ATPASE"/>
    <property type="match status" value="1"/>
</dbReference>
<evidence type="ECO:0000259" key="2">
    <source>
        <dbReference type="Pfam" id="PF13635"/>
    </source>
</evidence>
<dbReference type="InterPro" id="IPR025420">
    <property type="entry name" value="DUF4143"/>
</dbReference>
<evidence type="ECO:0000313" key="3">
    <source>
        <dbReference type="EMBL" id="GGC43395.1"/>
    </source>
</evidence>
<dbReference type="Pfam" id="PF13635">
    <property type="entry name" value="DUF4143"/>
    <property type="match status" value="1"/>
</dbReference>
<name>A0ABQ1MPC7_9SPHI</name>
<dbReference type="RefSeq" id="WP_188753206.1">
    <property type="nucleotide sequence ID" value="NZ_BMIK01000019.1"/>
</dbReference>
<evidence type="ECO:0000259" key="1">
    <source>
        <dbReference type="Pfam" id="PF13173"/>
    </source>
</evidence>
<dbReference type="InterPro" id="IPR027417">
    <property type="entry name" value="P-loop_NTPase"/>
</dbReference>
<proteinExistence type="predicted"/>
<dbReference type="Pfam" id="PF13173">
    <property type="entry name" value="AAA_14"/>
    <property type="match status" value="1"/>
</dbReference>
<dbReference type="PANTHER" id="PTHR33295:SF7">
    <property type="entry name" value="ATPASE"/>
    <property type="match status" value="1"/>
</dbReference>
<feature type="domain" description="DUF4143" evidence="2">
    <location>
        <begin position="219"/>
        <end position="382"/>
    </location>
</feature>
<accession>A0ABQ1MPC7</accession>
<keyword evidence="4" id="KW-1185">Reference proteome</keyword>
<dbReference type="InterPro" id="IPR041682">
    <property type="entry name" value="AAA_14"/>
</dbReference>
<comment type="caution">
    <text evidence="3">The sequence shown here is derived from an EMBL/GenBank/DDBJ whole genome shotgun (WGS) entry which is preliminary data.</text>
</comment>
<protein>
    <submittedName>
        <fullName evidence="3">ATPase</fullName>
    </submittedName>
</protein>
<feature type="domain" description="AAA" evidence="1">
    <location>
        <begin position="17"/>
        <end position="151"/>
    </location>
</feature>
<evidence type="ECO:0000313" key="4">
    <source>
        <dbReference type="Proteomes" id="UP000597338"/>
    </source>
</evidence>
<gene>
    <name evidence="3" type="ORF">GCM10011386_39600</name>
</gene>
<dbReference type="SUPFAM" id="SSF52540">
    <property type="entry name" value="P-loop containing nucleoside triphosphate hydrolases"/>
    <property type="match status" value="1"/>
</dbReference>
<dbReference type="EMBL" id="BMIK01000019">
    <property type="protein sequence ID" value="GGC43395.1"/>
    <property type="molecule type" value="Genomic_DNA"/>
</dbReference>
<sequence>MERDLYADLKNWKARANRKPLIIRGARQVGKTWLMREFGRNEYKQVAYVNMESNPLMKNLFSADFDIPRILLGLQIETGIAITSDTLLILDEIQEVPEAITSLKYFQENAPEYDILCAGSLLGVALNRHTSFPVGKVEFLDLLPLTFIEFLAAIGEAPLTQLLHNKDWALINSFAPRFTERLRQYYYVGGMPEAVSAFAENQNFEEVRAIQKRILTAYEQDFSKHAPHEIVPRIRMLWNSIPAQLAKENRKFIYGIIRQGARAKDYELAMAWLKDCGLVHQVHNVTKPAIPLKAYEDFNAFKLFMVDVGLLGAMTDLDMRTLLEGNTVFQEFKGALTEQYVLQQLTARNDIQTYYWSPDNSRVEIDFLIQYQREVIPLEVKAEENLQAKSLRVYCEKYKPKRALRASMSNYREESWMINLPLFALTTL</sequence>
<organism evidence="3 4">
    <name type="scientific">Parapedobacter defluvii</name>
    <dbReference type="NCBI Taxonomy" id="2045106"/>
    <lineage>
        <taxon>Bacteria</taxon>
        <taxon>Pseudomonadati</taxon>
        <taxon>Bacteroidota</taxon>
        <taxon>Sphingobacteriia</taxon>
        <taxon>Sphingobacteriales</taxon>
        <taxon>Sphingobacteriaceae</taxon>
        <taxon>Parapedobacter</taxon>
    </lineage>
</organism>